<dbReference type="InterPro" id="IPR011990">
    <property type="entry name" value="TPR-like_helical_dom_sf"/>
</dbReference>
<organism evidence="9 10">
    <name type="scientific">Aureicoccus marinus</name>
    <dbReference type="NCBI Taxonomy" id="754435"/>
    <lineage>
        <taxon>Bacteria</taxon>
        <taxon>Pseudomonadati</taxon>
        <taxon>Bacteroidota</taxon>
        <taxon>Flavobacteriia</taxon>
        <taxon>Flavobacteriales</taxon>
        <taxon>Flavobacteriaceae</taxon>
        <taxon>Aureicoccus</taxon>
    </lineage>
</organism>
<proteinExistence type="predicted"/>
<dbReference type="PANTHER" id="PTHR45453:SF1">
    <property type="entry name" value="PHOSPHATE REGULON SENSOR PROTEIN PHOR"/>
    <property type="match status" value="1"/>
</dbReference>
<protein>
    <recommendedName>
        <fullName evidence="2">histidine kinase</fullName>
        <ecNumber evidence="2">2.7.13.3</ecNumber>
    </recommendedName>
</protein>
<evidence type="ECO:0000256" key="2">
    <source>
        <dbReference type="ARBA" id="ARBA00012438"/>
    </source>
</evidence>
<dbReference type="SUPFAM" id="SSF47384">
    <property type="entry name" value="Homodimeric domain of signal transducing histidine kinase"/>
    <property type="match status" value="1"/>
</dbReference>
<dbReference type="Gene3D" id="1.10.287.130">
    <property type="match status" value="1"/>
</dbReference>
<dbReference type="InterPro" id="IPR036097">
    <property type="entry name" value="HisK_dim/P_sf"/>
</dbReference>
<evidence type="ECO:0000256" key="6">
    <source>
        <dbReference type="ARBA" id="ARBA00023012"/>
    </source>
</evidence>
<dbReference type="Gene3D" id="3.30.565.10">
    <property type="entry name" value="Histidine kinase-like ATPase, C-terminal domain"/>
    <property type="match status" value="1"/>
</dbReference>
<keyword evidence="6" id="KW-0902">Two-component regulatory system</keyword>
<dbReference type="InterPro" id="IPR050351">
    <property type="entry name" value="BphY/WalK/GraS-like"/>
</dbReference>
<dbReference type="Gene3D" id="1.25.40.10">
    <property type="entry name" value="Tetratricopeptide repeat domain"/>
    <property type="match status" value="1"/>
</dbReference>
<dbReference type="RefSeq" id="WP_105000934.1">
    <property type="nucleotide sequence ID" value="NZ_MQVX01000001.1"/>
</dbReference>
<evidence type="ECO:0000256" key="4">
    <source>
        <dbReference type="ARBA" id="ARBA00022679"/>
    </source>
</evidence>
<evidence type="ECO:0000313" key="9">
    <source>
        <dbReference type="EMBL" id="PQJ15284.1"/>
    </source>
</evidence>
<evidence type="ECO:0000256" key="7">
    <source>
        <dbReference type="SAM" id="Coils"/>
    </source>
</evidence>
<evidence type="ECO:0000256" key="3">
    <source>
        <dbReference type="ARBA" id="ARBA00022553"/>
    </source>
</evidence>
<dbReference type="Proteomes" id="UP000239366">
    <property type="component" value="Unassembled WGS sequence"/>
</dbReference>
<evidence type="ECO:0000313" key="10">
    <source>
        <dbReference type="Proteomes" id="UP000239366"/>
    </source>
</evidence>
<dbReference type="GO" id="GO:0004721">
    <property type="term" value="F:phosphoprotein phosphatase activity"/>
    <property type="evidence" value="ECO:0007669"/>
    <property type="project" value="TreeGrafter"/>
</dbReference>
<dbReference type="SMART" id="SM00387">
    <property type="entry name" value="HATPase_c"/>
    <property type="match status" value="1"/>
</dbReference>
<reference evidence="10" key="1">
    <citation type="submission" date="2016-11" db="EMBL/GenBank/DDBJ databases">
        <title>Trade-off between light-utilization and light-protection in marine flavobacteria.</title>
        <authorList>
            <person name="Kumagai Y."/>
            <person name="Yoshizawa S."/>
            <person name="Kogure K."/>
        </authorList>
    </citation>
    <scope>NUCLEOTIDE SEQUENCE [LARGE SCALE GENOMIC DNA]</scope>
    <source>
        <strain evidence="10">SG-18</strain>
    </source>
</reference>
<dbReference type="GO" id="GO:0016036">
    <property type="term" value="P:cellular response to phosphate starvation"/>
    <property type="evidence" value="ECO:0007669"/>
    <property type="project" value="TreeGrafter"/>
</dbReference>
<accession>A0A2S7T6I0</accession>
<keyword evidence="3" id="KW-0597">Phosphoprotein</keyword>
<dbReference type="SUPFAM" id="SSF48452">
    <property type="entry name" value="TPR-like"/>
    <property type="match status" value="1"/>
</dbReference>
<feature type="coiled-coil region" evidence="7">
    <location>
        <begin position="214"/>
        <end position="241"/>
    </location>
</feature>
<comment type="catalytic activity">
    <reaction evidence="1">
        <text>ATP + protein L-histidine = ADP + protein N-phospho-L-histidine.</text>
        <dbReference type="EC" id="2.7.13.3"/>
    </reaction>
</comment>
<keyword evidence="10" id="KW-1185">Reference proteome</keyword>
<sequence>MDHGMELEHGILHHIKGYLFYTYNLYEEAEKEQNKAEDLFRRNNHTRLLTNVKSNLTLNALDWGKIEDFEIYSKETLDLLEQYPNPLWSRRTYYTIAKYHLGMENFKEAYRWNSKAVAPLKKVSLLRDQLEHNNLQAGIYLGLKRIDSAAHYASLAYSMASQLNDTLQLIQSQEYLSEIEKLKGKNEEAFSLLISAHETRAIYNQTAKTNRVRFLNADLQLNNLKRERREALAEKSKQQNRVMLFGFLSLVGLSVLGLQALHNRRTEQRLNKELEAKNLSKNKLFSVVSHDLVKPINILKENLALYKNNLISKKEVLGSIPQLQSEVEQSSFTLNNLLYWAQSQMSGIKSNPKQTKLKERVSISRELFSPEMQRKSLDVACEIPQELDVWFDVNHLDVVIRNMVSNAVKYTPKEGKIRFRAYDEGEHICFVLTNEGDKISPIIINFFNDKSPKTDSEKELEDTRLGVGLKVIKELVLLNDGRLKLKHCKKDGNVLVIHIPKAETLKAIL</sequence>
<dbReference type="PROSITE" id="PS50109">
    <property type="entry name" value="HIS_KIN"/>
    <property type="match status" value="1"/>
</dbReference>
<dbReference type="InterPro" id="IPR003594">
    <property type="entry name" value="HATPase_dom"/>
</dbReference>
<evidence type="ECO:0000256" key="1">
    <source>
        <dbReference type="ARBA" id="ARBA00000085"/>
    </source>
</evidence>
<dbReference type="AlphaFoldDB" id="A0A2S7T6I0"/>
<gene>
    <name evidence="9" type="ORF">BST99_05645</name>
</gene>
<dbReference type="Pfam" id="PF02518">
    <property type="entry name" value="HATPase_c"/>
    <property type="match status" value="1"/>
</dbReference>
<dbReference type="GO" id="GO:0000155">
    <property type="term" value="F:phosphorelay sensor kinase activity"/>
    <property type="evidence" value="ECO:0007669"/>
    <property type="project" value="InterPro"/>
</dbReference>
<dbReference type="InterPro" id="IPR036890">
    <property type="entry name" value="HATPase_C_sf"/>
</dbReference>
<keyword evidence="5" id="KW-0418">Kinase</keyword>
<dbReference type="InterPro" id="IPR005467">
    <property type="entry name" value="His_kinase_dom"/>
</dbReference>
<dbReference type="SUPFAM" id="SSF55874">
    <property type="entry name" value="ATPase domain of HSP90 chaperone/DNA topoisomerase II/histidine kinase"/>
    <property type="match status" value="1"/>
</dbReference>
<comment type="caution">
    <text evidence="9">The sequence shown here is derived from an EMBL/GenBank/DDBJ whole genome shotgun (WGS) entry which is preliminary data.</text>
</comment>
<name>A0A2S7T6I0_9FLAO</name>
<dbReference type="OrthoDB" id="9781208at2"/>
<dbReference type="GO" id="GO:0005886">
    <property type="term" value="C:plasma membrane"/>
    <property type="evidence" value="ECO:0007669"/>
    <property type="project" value="TreeGrafter"/>
</dbReference>
<evidence type="ECO:0000256" key="5">
    <source>
        <dbReference type="ARBA" id="ARBA00022777"/>
    </source>
</evidence>
<dbReference type="PANTHER" id="PTHR45453">
    <property type="entry name" value="PHOSPHATE REGULON SENSOR PROTEIN PHOR"/>
    <property type="match status" value="1"/>
</dbReference>
<dbReference type="EMBL" id="MQVX01000001">
    <property type="protein sequence ID" value="PQJ15284.1"/>
    <property type="molecule type" value="Genomic_DNA"/>
</dbReference>
<keyword evidence="4" id="KW-0808">Transferase</keyword>
<feature type="domain" description="Histidine kinase" evidence="8">
    <location>
        <begin position="287"/>
        <end position="503"/>
    </location>
</feature>
<evidence type="ECO:0000259" key="8">
    <source>
        <dbReference type="PROSITE" id="PS50109"/>
    </source>
</evidence>
<keyword evidence="7" id="KW-0175">Coiled coil</keyword>
<dbReference type="EC" id="2.7.13.3" evidence="2"/>